<dbReference type="EC" id="2.7.1.23" evidence="6"/>
<dbReference type="OrthoDB" id="9774737at2"/>
<dbReference type="Gene3D" id="2.60.200.30">
    <property type="entry name" value="Probable inorganic polyphosphate/atp-NAD kinase, domain 2"/>
    <property type="match status" value="1"/>
</dbReference>
<comment type="function">
    <text evidence="6">Involved in the regulation of the intracellular balance of NAD and NADP, and is a key enzyme in the biosynthesis of NADP. Catalyzes specifically the phosphorylation on 2'-hydroxyl of the adenosine moiety of NAD to yield NADP.</text>
</comment>
<evidence type="ECO:0000313" key="7">
    <source>
        <dbReference type="EMBL" id="SFH54209.1"/>
    </source>
</evidence>
<dbReference type="EMBL" id="FOQA01000001">
    <property type="protein sequence ID" value="SFH54209.1"/>
    <property type="molecule type" value="Genomic_DNA"/>
</dbReference>
<dbReference type="InterPro" id="IPR016064">
    <property type="entry name" value="NAD/diacylglycerol_kinase_sf"/>
</dbReference>
<dbReference type="STRING" id="69895.SAMN05192551_101437"/>
<feature type="binding site" evidence="6">
    <location>
        <begin position="165"/>
        <end position="170"/>
    </location>
    <ligand>
        <name>NAD(+)</name>
        <dbReference type="ChEBI" id="CHEBI:57540"/>
    </ligand>
</feature>
<dbReference type="InterPro" id="IPR017437">
    <property type="entry name" value="ATP-NAD_kinase_PpnK-typ_C"/>
</dbReference>
<keyword evidence="8" id="KW-1185">Reference proteome</keyword>
<keyword evidence="4 6" id="KW-0520">NAD</keyword>
<dbReference type="SUPFAM" id="SSF111331">
    <property type="entry name" value="NAD kinase/diacylglycerol kinase-like"/>
    <property type="match status" value="1"/>
</dbReference>
<dbReference type="InterPro" id="IPR002504">
    <property type="entry name" value="NADK"/>
</dbReference>
<evidence type="ECO:0000256" key="2">
    <source>
        <dbReference type="ARBA" id="ARBA00022777"/>
    </source>
</evidence>
<dbReference type="Pfam" id="PF20143">
    <property type="entry name" value="NAD_kinase_C"/>
    <property type="match status" value="1"/>
</dbReference>
<accession>A0A1I3AWU5</accession>
<feature type="binding site" evidence="6">
    <location>
        <position position="57"/>
    </location>
    <ligand>
        <name>NAD(+)</name>
        <dbReference type="ChEBI" id="CHEBI:57540"/>
    </ligand>
</feature>
<keyword evidence="3 6" id="KW-0521">NADP</keyword>
<evidence type="ECO:0000256" key="1">
    <source>
        <dbReference type="ARBA" id="ARBA00022679"/>
    </source>
</evidence>
<dbReference type="GO" id="GO:0005524">
    <property type="term" value="F:ATP binding"/>
    <property type="evidence" value="ECO:0007669"/>
    <property type="project" value="UniProtKB-KW"/>
</dbReference>
<comment type="catalytic activity">
    <reaction evidence="5 6">
        <text>NAD(+) + ATP = ADP + NADP(+) + H(+)</text>
        <dbReference type="Rhea" id="RHEA:18629"/>
        <dbReference type="ChEBI" id="CHEBI:15378"/>
        <dbReference type="ChEBI" id="CHEBI:30616"/>
        <dbReference type="ChEBI" id="CHEBI:57540"/>
        <dbReference type="ChEBI" id="CHEBI:58349"/>
        <dbReference type="ChEBI" id="CHEBI:456216"/>
        <dbReference type="EC" id="2.7.1.23"/>
    </reaction>
</comment>
<feature type="binding site" evidence="6">
    <location>
        <begin position="52"/>
        <end position="53"/>
    </location>
    <ligand>
        <name>NAD(+)</name>
        <dbReference type="ChEBI" id="CHEBI:57540"/>
    </ligand>
</feature>
<protein>
    <recommendedName>
        <fullName evidence="6">NAD kinase</fullName>
        <ecNumber evidence="6">2.7.1.23</ecNumber>
    </recommendedName>
    <alternativeName>
        <fullName evidence="6">ATP-dependent NAD kinase</fullName>
    </alternativeName>
</protein>
<dbReference type="AlphaFoldDB" id="A0A1I3AWU5"/>
<keyword evidence="1 6" id="KW-0808">Transferase</keyword>
<feature type="binding site" evidence="6">
    <location>
        <position position="189"/>
    </location>
    <ligand>
        <name>NAD(+)</name>
        <dbReference type="ChEBI" id="CHEBI:57540"/>
    </ligand>
</feature>
<dbReference type="HAMAP" id="MF_00361">
    <property type="entry name" value="NAD_kinase"/>
    <property type="match status" value="1"/>
</dbReference>
<dbReference type="GO" id="GO:0051287">
    <property type="term" value="F:NAD binding"/>
    <property type="evidence" value="ECO:0007669"/>
    <property type="project" value="UniProtKB-ARBA"/>
</dbReference>
<sequence length="268" mass="29940">MSTIKHICVLSNSLPLSRKTELLLQEKLDEYRFSWSKQLEANTDLIICIGGDGSFLKTMHDLSFPTTPVVSINTGHLGFFSEVTPDQIDLLLQKIHNNHYTIETINPLAAKVNLEKNIQRLLAINEVVVKSSRCKPIHLKITVNNQLIQTFSGDGILVSTSTGSTAYSYSAGGSIVDPSLEVLQITPLAPINTNAYRCFTSSVIFPPNASIRIMPEREPESYVMISADGIEQPQTSFKEINISLSNQAIYMLRLNQHDFWNKVITKFL</sequence>
<keyword evidence="6" id="KW-0963">Cytoplasm</keyword>
<evidence type="ECO:0000313" key="8">
    <source>
        <dbReference type="Proteomes" id="UP000199287"/>
    </source>
</evidence>
<feature type="active site" description="Proton acceptor" evidence="6">
    <location>
        <position position="52"/>
    </location>
</feature>
<dbReference type="GO" id="GO:0046872">
    <property type="term" value="F:metal ion binding"/>
    <property type="evidence" value="ECO:0007669"/>
    <property type="project" value="UniProtKB-UniRule"/>
</dbReference>
<comment type="caution">
    <text evidence="6">Lacks conserved residue(s) required for the propagation of feature annotation.</text>
</comment>
<dbReference type="RefSeq" id="WP_093369169.1">
    <property type="nucleotide sequence ID" value="NZ_FOQA01000001.1"/>
</dbReference>
<dbReference type="GO" id="GO:0019674">
    <property type="term" value="P:NAD+ metabolic process"/>
    <property type="evidence" value="ECO:0007669"/>
    <property type="project" value="InterPro"/>
</dbReference>
<dbReference type="Gene3D" id="3.40.50.10330">
    <property type="entry name" value="Probable inorganic polyphosphate/atp-NAD kinase, domain 1"/>
    <property type="match status" value="1"/>
</dbReference>
<proteinExistence type="inferred from homology"/>
<comment type="subcellular location">
    <subcellularLocation>
        <location evidence="6">Cytoplasm</location>
    </subcellularLocation>
</comment>
<dbReference type="GO" id="GO:0003951">
    <property type="term" value="F:NAD+ kinase activity"/>
    <property type="evidence" value="ECO:0007669"/>
    <property type="project" value="UniProtKB-UniRule"/>
</dbReference>
<keyword evidence="2 6" id="KW-0418">Kinase</keyword>
<dbReference type="PANTHER" id="PTHR20275:SF0">
    <property type="entry name" value="NAD KINASE"/>
    <property type="match status" value="1"/>
</dbReference>
<name>A0A1I3AWU5_9FIRM</name>
<dbReference type="PANTHER" id="PTHR20275">
    <property type="entry name" value="NAD KINASE"/>
    <property type="match status" value="1"/>
</dbReference>
<evidence type="ECO:0000256" key="3">
    <source>
        <dbReference type="ARBA" id="ARBA00022857"/>
    </source>
</evidence>
<comment type="cofactor">
    <cofactor evidence="6">
        <name>a divalent metal cation</name>
        <dbReference type="ChEBI" id="CHEBI:60240"/>
    </cofactor>
</comment>
<dbReference type="Proteomes" id="UP000199287">
    <property type="component" value="Unassembled WGS sequence"/>
</dbReference>
<dbReference type="GO" id="GO:0005737">
    <property type="term" value="C:cytoplasm"/>
    <property type="evidence" value="ECO:0007669"/>
    <property type="project" value="UniProtKB-SubCell"/>
</dbReference>
<comment type="similarity">
    <text evidence="6">Belongs to the NAD kinase family.</text>
</comment>
<dbReference type="GO" id="GO:0006741">
    <property type="term" value="P:NADP+ biosynthetic process"/>
    <property type="evidence" value="ECO:0007669"/>
    <property type="project" value="UniProtKB-UniRule"/>
</dbReference>
<evidence type="ECO:0000256" key="6">
    <source>
        <dbReference type="HAMAP-Rule" id="MF_00361"/>
    </source>
</evidence>
<evidence type="ECO:0000256" key="5">
    <source>
        <dbReference type="ARBA" id="ARBA00047925"/>
    </source>
</evidence>
<gene>
    <name evidence="6" type="primary">nadK</name>
    <name evidence="7" type="ORF">SAMN05192551_101437</name>
</gene>
<feature type="binding site" evidence="6">
    <location>
        <position position="154"/>
    </location>
    <ligand>
        <name>NAD(+)</name>
        <dbReference type="ChEBI" id="CHEBI:57540"/>
    </ligand>
</feature>
<reference evidence="8" key="1">
    <citation type="submission" date="2016-10" db="EMBL/GenBank/DDBJ databases">
        <authorList>
            <person name="Varghese N."/>
            <person name="Submissions S."/>
        </authorList>
    </citation>
    <scope>NUCLEOTIDE SEQUENCE [LARGE SCALE GENOMIC DNA]</scope>
    <source>
        <strain evidence="8">Z-7934</strain>
    </source>
</reference>
<organism evidence="7 8">
    <name type="scientific">Tindallia magadiensis</name>
    <dbReference type="NCBI Taxonomy" id="69895"/>
    <lineage>
        <taxon>Bacteria</taxon>
        <taxon>Bacillati</taxon>
        <taxon>Bacillota</taxon>
        <taxon>Clostridia</taxon>
        <taxon>Peptostreptococcales</taxon>
        <taxon>Tindalliaceae</taxon>
        <taxon>Tindallia</taxon>
    </lineage>
</organism>
<dbReference type="Pfam" id="PF01513">
    <property type="entry name" value="NAD_kinase"/>
    <property type="match status" value="1"/>
</dbReference>
<feature type="binding site" evidence="6">
    <location>
        <begin position="125"/>
        <end position="126"/>
    </location>
    <ligand>
        <name>NAD(+)</name>
        <dbReference type="ChEBI" id="CHEBI:57540"/>
    </ligand>
</feature>
<evidence type="ECO:0000256" key="4">
    <source>
        <dbReference type="ARBA" id="ARBA00023027"/>
    </source>
</evidence>
<keyword evidence="6" id="KW-0547">Nucleotide-binding</keyword>
<dbReference type="InterPro" id="IPR017438">
    <property type="entry name" value="ATP-NAD_kinase_N"/>
</dbReference>
<keyword evidence="6" id="KW-0067">ATP-binding</keyword>